<dbReference type="SUPFAM" id="SSF54593">
    <property type="entry name" value="Glyoxalase/Bleomycin resistance protein/Dihydroxybiphenyl dioxygenase"/>
    <property type="match status" value="1"/>
</dbReference>
<name>A0A068NSC5_FIMGI</name>
<organism evidence="2 3">
    <name type="scientific">Fimbriimonas ginsengisoli Gsoil 348</name>
    <dbReference type="NCBI Taxonomy" id="661478"/>
    <lineage>
        <taxon>Bacteria</taxon>
        <taxon>Bacillati</taxon>
        <taxon>Armatimonadota</taxon>
        <taxon>Fimbriimonadia</taxon>
        <taxon>Fimbriimonadales</taxon>
        <taxon>Fimbriimonadaceae</taxon>
        <taxon>Fimbriimonas</taxon>
    </lineage>
</organism>
<dbReference type="HOGENOM" id="CLU_127592_2_0_0"/>
<dbReference type="KEGG" id="fgi:OP10G_2884"/>
<dbReference type="PANTHER" id="PTHR33993">
    <property type="entry name" value="GLYOXALASE-RELATED"/>
    <property type="match status" value="1"/>
</dbReference>
<dbReference type="PROSITE" id="PS51819">
    <property type="entry name" value="VOC"/>
    <property type="match status" value="1"/>
</dbReference>
<dbReference type="InterPro" id="IPR037523">
    <property type="entry name" value="VOC_core"/>
</dbReference>
<accession>A0A068NSC5</accession>
<protein>
    <submittedName>
        <fullName evidence="2">27 kDa antigen Cfp30B</fullName>
    </submittedName>
</protein>
<dbReference type="InterPro" id="IPR029068">
    <property type="entry name" value="Glyas_Bleomycin-R_OHBP_Dase"/>
</dbReference>
<dbReference type="eggNOG" id="COG3324">
    <property type="taxonomic scope" value="Bacteria"/>
</dbReference>
<dbReference type="Pfam" id="PF00903">
    <property type="entry name" value="Glyoxalase"/>
    <property type="match status" value="1"/>
</dbReference>
<evidence type="ECO:0000313" key="3">
    <source>
        <dbReference type="Proteomes" id="UP000027982"/>
    </source>
</evidence>
<dbReference type="AlphaFoldDB" id="A0A068NSC5"/>
<sequence>MAENNANENVLNNGRTFVWHEVYGASSQASIDFYTSALDFGFTEMEMGSMGTYKMLTRNGIPVCGVLGTTEMEQIKDAPPHWATYLSVDDVDARLTKCQELGATVVVPAMDVPTVGRMALIMDPQGAHIWLFKGAPQE</sequence>
<reference evidence="2 3" key="1">
    <citation type="journal article" date="2014" name="PLoS ONE">
        <title>The first complete genome sequence of the class fimbriimonadia in the phylum armatimonadetes.</title>
        <authorList>
            <person name="Hu Z.Y."/>
            <person name="Wang Y.Z."/>
            <person name="Im W.T."/>
            <person name="Wang S.Y."/>
            <person name="Zhao G.P."/>
            <person name="Zheng H.J."/>
            <person name="Quan Z.X."/>
        </authorList>
    </citation>
    <scope>NUCLEOTIDE SEQUENCE [LARGE SCALE GENOMIC DNA]</scope>
    <source>
        <strain evidence="2">Gsoil 348</strain>
    </source>
</reference>
<dbReference type="EMBL" id="CP007139">
    <property type="protein sequence ID" value="AIE86252.1"/>
    <property type="molecule type" value="Genomic_DNA"/>
</dbReference>
<dbReference type="CDD" id="cd07247">
    <property type="entry name" value="SgaA_N_like"/>
    <property type="match status" value="1"/>
</dbReference>
<dbReference type="Proteomes" id="UP000027982">
    <property type="component" value="Chromosome"/>
</dbReference>
<dbReference type="STRING" id="661478.OP10G_2884"/>
<dbReference type="PANTHER" id="PTHR33993:SF14">
    <property type="entry name" value="GB|AAF24581.1"/>
    <property type="match status" value="1"/>
</dbReference>
<proteinExistence type="predicted"/>
<dbReference type="OrthoDB" id="9792323at2"/>
<dbReference type="Gene3D" id="3.10.180.10">
    <property type="entry name" value="2,3-Dihydroxybiphenyl 1,2-Dioxygenase, domain 1"/>
    <property type="match status" value="1"/>
</dbReference>
<feature type="domain" description="VOC" evidence="1">
    <location>
        <begin position="16"/>
        <end position="134"/>
    </location>
</feature>
<gene>
    <name evidence="2" type="ORF">OP10G_2884</name>
</gene>
<dbReference type="InterPro" id="IPR004360">
    <property type="entry name" value="Glyas_Fos-R_dOase_dom"/>
</dbReference>
<evidence type="ECO:0000259" key="1">
    <source>
        <dbReference type="PROSITE" id="PS51819"/>
    </source>
</evidence>
<keyword evidence="3" id="KW-1185">Reference proteome</keyword>
<dbReference type="InterPro" id="IPR052164">
    <property type="entry name" value="Anthracycline_SecMetBiosynth"/>
</dbReference>
<dbReference type="RefSeq" id="WP_025225213.1">
    <property type="nucleotide sequence ID" value="NZ_CP007139.1"/>
</dbReference>
<evidence type="ECO:0000313" key="2">
    <source>
        <dbReference type="EMBL" id="AIE86252.1"/>
    </source>
</evidence>